<feature type="domain" description="HTH araC/xylS-type" evidence="11">
    <location>
        <begin position="16"/>
        <end position="113"/>
    </location>
</feature>
<dbReference type="CDD" id="cd06445">
    <property type="entry name" value="ATase"/>
    <property type="match status" value="1"/>
</dbReference>
<evidence type="ECO:0000256" key="1">
    <source>
        <dbReference type="ARBA" id="ARBA00001286"/>
    </source>
</evidence>
<dbReference type="GO" id="GO:0043565">
    <property type="term" value="F:sequence-specific DNA binding"/>
    <property type="evidence" value="ECO:0007669"/>
    <property type="project" value="InterPro"/>
</dbReference>
<dbReference type="RefSeq" id="WP_254161308.1">
    <property type="nucleotide sequence ID" value="NZ_JAHESF010000004.1"/>
</dbReference>
<dbReference type="SUPFAM" id="SSF53155">
    <property type="entry name" value="Methylated DNA-protein cysteine methyltransferase domain"/>
    <property type="match status" value="1"/>
</dbReference>
<dbReference type="AlphaFoldDB" id="A0AAP2DHA6"/>
<dbReference type="InterPro" id="IPR036388">
    <property type="entry name" value="WH-like_DNA-bd_sf"/>
</dbReference>
<dbReference type="InterPro" id="IPR036217">
    <property type="entry name" value="MethylDNA_cys_MeTrfase_DNAb"/>
</dbReference>
<dbReference type="GO" id="GO:0003908">
    <property type="term" value="F:methylated-DNA-[protein]-cysteine S-methyltransferase activity"/>
    <property type="evidence" value="ECO:0007669"/>
    <property type="project" value="UniProtKB-EC"/>
</dbReference>
<evidence type="ECO:0000313" key="13">
    <source>
        <dbReference type="Proteomes" id="UP001319200"/>
    </source>
</evidence>
<evidence type="ECO:0000256" key="7">
    <source>
        <dbReference type="ARBA" id="ARBA00023015"/>
    </source>
</evidence>
<dbReference type="EC" id="2.1.1.63" evidence="3"/>
<dbReference type="Gene3D" id="3.30.160.70">
    <property type="entry name" value="Methylated DNA-protein cysteine methyltransferase domain"/>
    <property type="match status" value="1"/>
</dbReference>
<keyword evidence="5 12" id="KW-0808">Transferase</keyword>
<evidence type="ECO:0000256" key="6">
    <source>
        <dbReference type="ARBA" id="ARBA00022763"/>
    </source>
</evidence>
<dbReference type="InterPro" id="IPR036631">
    <property type="entry name" value="MGMT_N_sf"/>
</dbReference>
<dbReference type="InterPro" id="IPR018060">
    <property type="entry name" value="HTH_AraC"/>
</dbReference>
<dbReference type="SUPFAM" id="SSF46689">
    <property type="entry name" value="Homeodomain-like"/>
    <property type="match status" value="1"/>
</dbReference>
<dbReference type="PROSITE" id="PS01124">
    <property type="entry name" value="HTH_ARAC_FAMILY_2"/>
    <property type="match status" value="1"/>
</dbReference>
<dbReference type="FunFam" id="1.10.10.10:FF:000214">
    <property type="entry name" value="Methylated-DNA--protein-cysteine methyltransferase"/>
    <property type="match status" value="1"/>
</dbReference>
<keyword evidence="9" id="KW-0234">DNA repair</keyword>
<evidence type="ECO:0000256" key="4">
    <source>
        <dbReference type="ARBA" id="ARBA00022603"/>
    </source>
</evidence>
<keyword evidence="4 12" id="KW-0489">Methyltransferase</keyword>
<dbReference type="GO" id="GO:0006281">
    <property type="term" value="P:DNA repair"/>
    <property type="evidence" value="ECO:0007669"/>
    <property type="project" value="UniProtKB-KW"/>
</dbReference>
<dbReference type="GO" id="GO:0032259">
    <property type="term" value="P:methylation"/>
    <property type="evidence" value="ECO:0007669"/>
    <property type="project" value="UniProtKB-KW"/>
</dbReference>
<keyword evidence="6" id="KW-0227">DNA damage</keyword>
<dbReference type="PANTHER" id="PTHR10815:SF13">
    <property type="entry name" value="METHYLATED-DNA--PROTEIN-CYSTEINE METHYLTRANSFERASE"/>
    <property type="match status" value="1"/>
</dbReference>
<organism evidence="12 13">
    <name type="scientific">Chryseosolibacter histidini</name>
    <dbReference type="NCBI Taxonomy" id="2782349"/>
    <lineage>
        <taxon>Bacteria</taxon>
        <taxon>Pseudomonadati</taxon>
        <taxon>Bacteroidota</taxon>
        <taxon>Cytophagia</taxon>
        <taxon>Cytophagales</taxon>
        <taxon>Chryseotaleaceae</taxon>
        <taxon>Chryseosolibacter</taxon>
    </lineage>
</organism>
<name>A0AAP2DHA6_9BACT</name>
<dbReference type="InterPro" id="IPR009057">
    <property type="entry name" value="Homeodomain-like_sf"/>
</dbReference>
<gene>
    <name evidence="12" type="ORF">KK083_04950</name>
</gene>
<comment type="caution">
    <text evidence="12">The sequence shown here is derived from an EMBL/GenBank/DDBJ whole genome shotgun (WGS) entry which is preliminary data.</text>
</comment>
<comment type="catalytic activity">
    <reaction evidence="1">
        <text>a 4-O-methyl-thymidine in DNA + L-cysteinyl-[protein] = a thymidine in DNA + S-methyl-L-cysteinyl-[protein]</text>
        <dbReference type="Rhea" id="RHEA:53428"/>
        <dbReference type="Rhea" id="RHEA-COMP:10131"/>
        <dbReference type="Rhea" id="RHEA-COMP:10132"/>
        <dbReference type="Rhea" id="RHEA-COMP:13555"/>
        <dbReference type="Rhea" id="RHEA-COMP:13556"/>
        <dbReference type="ChEBI" id="CHEBI:29950"/>
        <dbReference type="ChEBI" id="CHEBI:82612"/>
        <dbReference type="ChEBI" id="CHEBI:137386"/>
        <dbReference type="ChEBI" id="CHEBI:137387"/>
        <dbReference type="EC" id="2.1.1.63"/>
    </reaction>
</comment>
<dbReference type="SUPFAM" id="SSF46767">
    <property type="entry name" value="Methylated DNA-protein cysteine methyltransferase, C-terminal domain"/>
    <property type="match status" value="1"/>
</dbReference>
<dbReference type="Pfam" id="PF12833">
    <property type="entry name" value="HTH_18"/>
    <property type="match status" value="1"/>
</dbReference>
<dbReference type="NCBIfam" id="TIGR00589">
    <property type="entry name" value="ogt"/>
    <property type="match status" value="1"/>
</dbReference>
<dbReference type="PANTHER" id="PTHR10815">
    <property type="entry name" value="METHYLATED-DNA--PROTEIN-CYSTEINE METHYLTRANSFERASE"/>
    <property type="match status" value="1"/>
</dbReference>
<accession>A0AAP2DHA6</accession>
<evidence type="ECO:0000259" key="11">
    <source>
        <dbReference type="PROSITE" id="PS01124"/>
    </source>
</evidence>
<keyword evidence="7" id="KW-0805">Transcription regulation</keyword>
<dbReference type="PROSITE" id="PS00374">
    <property type="entry name" value="MGMT"/>
    <property type="match status" value="1"/>
</dbReference>
<sequence>MTLTTENPHINYQRIEQAIRYLEDNVRRQPELEEVAEKVHLSPFHFQRIFTEWAGISPKRFLQYLTVDYLKDKLLQSRNLAEAAELAGLSSQSRVYDLFTTLEAVTPQEYKERGAGIRVEYGFHASPFGLCLIGVTERGICWLSFVASDEDPRHALEEMKAYWHNSVFHESQELTKAFVEQVFPESPLQKKLHLFVKGTNFQIRVWEALLRVPMGEVTTYQDIARSIQNPNALQAVGSAVGSNHIAYLIPCHRVIRKDGVLGQYRWSSARKKSIIGWEMARQETPNKH</sequence>
<protein>
    <recommendedName>
        <fullName evidence="3">methylated-DNA--[protein]-cysteine S-methyltransferase</fullName>
        <ecNumber evidence="3">2.1.1.63</ecNumber>
    </recommendedName>
</protein>
<keyword evidence="13" id="KW-1185">Reference proteome</keyword>
<comment type="catalytic activity">
    <reaction evidence="10">
        <text>a 6-O-methyl-2'-deoxyguanosine in DNA + L-cysteinyl-[protein] = S-methyl-L-cysteinyl-[protein] + a 2'-deoxyguanosine in DNA</text>
        <dbReference type="Rhea" id="RHEA:24000"/>
        <dbReference type="Rhea" id="RHEA-COMP:10131"/>
        <dbReference type="Rhea" id="RHEA-COMP:10132"/>
        <dbReference type="Rhea" id="RHEA-COMP:11367"/>
        <dbReference type="Rhea" id="RHEA-COMP:11368"/>
        <dbReference type="ChEBI" id="CHEBI:29950"/>
        <dbReference type="ChEBI" id="CHEBI:82612"/>
        <dbReference type="ChEBI" id="CHEBI:85445"/>
        <dbReference type="ChEBI" id="CHEBI:85448"/>
        <dbReference type="EC" id="2.1.1.63"/>
    </reaction>
</comment>
<dbReference type="InterPro" id="IPR001497">
    <property type="entry name" value="MethylDNA_cys_MeTrfase_AS"/>
</dbReference>
<dbReference type="Gene3D" id="1.10.10.60">
    <property type="entry name" value="Homeodomain-like"/>
    <property type="match status" value="1"/>
</dbReference>
<dbReference type="SMART" id="SM00342">
    <property type="entry name" value="HTH_ARAC"/>
    <property type="match status" value="1"/>
</dbReference>
<evidence type="ECO:0000256" key="8">
    <source>
        <dbReference type="ARBA" id="ARBA00023163"/>
    </source>
</evidence>
<dbReference type="InterPro" id="IPR014048">
    <property type="entry name" value="MethylDNA_cys_MeTrfase_DNA-bd"/>
</dbReference>
<proteinExistence type="inferred from homology"/>
<comment type="similarity">
    <text evidence="2">Belongs to the MGMT family.</text>
</comment>
<evidence type="ECO:0000313" key="12">
    <source>
        <dbReference type="EMBL" id="MBT1696210.1"/>
    </source>
</evidence>
<evidence type="ECO:0000256" key="9">
    <source>
        <dbReference type="ARBA" id="ARBA00023204"/>
    </source>
</evidence>
<dbReference type="GO" id="GO:0003700">
    <property type="term" value="F:DNA-binding transcription factor activity"/>
    <property type="evidence" value="ECO:0007669"/>
    <property type="project" value="InterPro"/>
</dbReference>
<dbReference type="Gene3D" id="1.10.10.10">
    <property type="entry name" value="Winged helix-like DNA-binding domain superfamily/Winged helix DNA-binding domain"/>
    <property type="match status" value="1"/>
</dbReference>
<dbReference type="EMBL" id="JAHESF010000004">
    <property type="protein sequence ID" value="MBT1696210.1"/>
    <property type="molecule type" value="Genomic_DNA"/>
</dbReference>
<reference evidence="12 13" key="1">
    <citation type="submission" date="2021-05" db="EMBL/GenBank/DDBJ databases">
        <title>A Polyphasic approach of four new species of the genus Ohtaekwangia: Ohtaekwangia histidinii sp. nov., Ohtaekwangia cretensis sp. nov., Ohtaekwangia indiensis sp. nov., Ohtaekwangia reichenbachii sp. nov. from diverse environment.</title>
        <authorList>
            <person name="Octaviana S."/>
        </authorList>
    </citation>
    <scope>NUCLEOTIDE SEQUENCE [LARGE SCALE GENOMIC DNA]</scope>
    <source>
        <strain evidence="12 13">PWU4</strain>
    </source>
</reference>
<evidence type="ECO:0000256" key="10">
    <source>
        <dbReference type="ARBA" id="ARBA00049348"/>
    </source>
</evidence>
<dbReference type="Pfam" id="PF01035">
    <property type="entry name" value="DNA_binding_1"/>
    <property type="match status" value="1"/>
</dbReference>
<dbReference type="Proteomes" id="UP001319200">
    <property type="component" value="Unassembled WGS sequence"/>
</dbReference>
<evidence type="ECO:0000256" key="5">
    <source>
        <dbReference type="ARBA" id="ARBA00022679"/>
    </source>
</evidence>
<keyword evidence="8" id="KW-0804">Transcription</keyword>
<evidence type="ECO:0000256" key="3">
    <source>
        <dbReference type="ARBA" id="ARBA00011918"/>
    </source>
</evidence>
<evidence type="ECO:0000256" key="2">
    <source>
        <dbReference type="ARBA" id="ARBA00008711"/>
    </source>
</evidence>